<name>A0ABY5ZBI3_9ACTN</name>
<dbReference type="InterPro" id="IPR001031">
    <property type="entry name" value="Thioesterase"/>
</dbReference>
<evidence type="ECO:0000259" key="2">
    <source>
        <dbReference type="Pfam" id="PF00975"/>
    </source>
</evidence>
<feature type="domain" description="Thioesterase" evidence="2">
    <location>
        <begin position="23"/>
        <end position="246"/>
    </location>
</feature>
<reference evidence="3" key="1">
    <citation type="submission" date="2021-04" db="EMBL/GenBank/DDBJ databases">
        <title>Biosynthetic gene clusters of Dactylosporangioum roseum.</title>
        <authorList>
            <person name="Hartkoorn R.C."/>
            <person name="Beaudoing E."/>
            <person name="Hot D."/>
            <person name="Moureu S."/>
        </authorList>
    </citation>
    <scope>NUCLEOTIDE SEQUENCE</scope>
    <source>
        <strain evidence="3">NRRL B-16295</strain>
    </source>
</reference>
<dbReference type="RefSeq" id="WP_260728818.1">
    <property type="nucleotide sequence ID" value="NZ_BAAABS010000089.1"/>
</dbReference>
<keyword evidence="4" id="KW-1185">Reference proteome</keyword>
<dbReference type="Gene3D" id="3.40.50.1820">
    <property type="entry name" value="alpha/beta hydrolase"/>
    <property type="match status" value="1"/>
</dbReference>
<dbReference type="PANTHER" id="PTHR11487:SF0">
    <property type="entry name" value="S-ACYL FATTY ACID SYNTHASE THIOESTERASE, MEDIUM CHAIN"/>
    <property type="match status" value="1"/>
</dbReference>
<dbReference type="EMBL" id="CP073721">
    <property type="protein sequence ID" value="UWZ39414.1"/>
    <property type="molecule type" value="Genomic_DNA"/>
</dbReference>
<dbReference type="PANTHER" id="PTHR11487">
    <property type="entry name" value="THIOESTERASE"/>
    <property type="match status" value="1"/>
</dbReference>
<gene>
    <name evidence="3" type="ORF">Drose_14930</name>
</gene>
<evidence type="ECO:0000256" key="1">
    <source>
        <dbReference type="ARBA" id="ARBA00007169"/>
    </source>
</evidence>
<dbReference type="Pfam" id="PF00975">
    <property type="entry name" value="Thioesterase"/>
    <property type="match status" value="1"/>
</dbReference>
<dbReference type="InterPro" id="IPR012223">
    <property type="entry name" value="TEII"/>
</dbReference>
<dbReference type="InterPro" id="IPR029058">
    <property type="entry name" value="AB_hydrolase_fold"/>
</dbReference>
<sequence length="259" mass="28951">MPVEPQVSRWLLRCGGSTTPRWRLLCLAYAGAGASCFRDWRLPPDLCAEVWAAQLPGREGRWREPALRRVGDVVERLCVEVLPLLDVPLAVFGHSYGALLAFEIARALRRAGAPQPAHLFVSGHRAPDLPPWRPAASTLPMPRLLDRLAEMAGPSQSVVNDPELLTVLAPMLRADLEACETYRYRPETPLDTPLTCFGAIDDCEVRMDEITAWDLHTSRRWRVRSFTGGHLFLHDRRDGVIATIAAHLAETRPAAERAW</sequence>
<accession>A0ABY5ZBI3</accession>
<evidence type="ECO:0000313" key="4">
    <source>
        <dbReference type="Proteomes" id="UP001058271"/>
    </source>
</evidence>
<dbReference type="SUPFAM" id="SSF53474">
    <property type="entry name" value="alpha/beta-Hydrolases"/>
    <property type="match status" value="1"/>
</dbReference>
<dbReference type="Proteomes" id="UP001058271">
    <property type="component" value="Chromosome"/>
</dbReference>
<organism evidence="3 4">
    <name type="scientific">Dactylosporangium roseum</name>
    <dbReference type="NCBI Taxonomy" id="47989"/>
    <lineage>
        <taxon>Bacteria</taxon>
        <taxon>Bacillati</taxon>
        <taxon>Actinomycetota</taxon>
        <taxon>Actinomycetes</taxon>
        <taxon>Micromonosporales</taxon>
        <taxon>Micromonosporaceae</taxon>
        <taxon>Dactylosporangium</taxon>
    </lineage>
</organism>
<comment type="similarity">
    <text evidence="1">Belongs to the thioesterase family.</text>
</comment>
<evidence type="ECO:0000313" key="3">
    <source>
        <dbReference type="EMBL" id="UWZ39414.1"/>
    </source>
</evidence>
<protein>
    <submittedName>
        <fullName evidence="3">Thioesterase</fullName>
    </submittedName>
</protein>
<proteinExistence type="inferred from homology"/>